<name>A0A978UEE6_ZIZJJ</name>
<accession>A0A978UEE6</accession>
<evidence type="ECO:0000313" key="2">
    <source>
        <dbReference type="EMBL" id="KAH7513139.1"/>
    </source>
</evidence>
<evidence type="ECO:0000313" key="3">
    <source>
        <dbReference type="Proteomes" id="UP000813462"/>
    </source>
</evidence>
<comment type="caution">
    <text evidence="2">The sequence shown here is derived from an EMBL/GenBank/DDBJ whole genome shotgun (WGS) entry which is preliminary data.</text>
</comment>
<gene>
    <name evidence="2" type="ORF">FEM48_Zijuj12G0164800</name>
</gene>
<dbReference type="Proteomes" id="UP000813462">
    <property type="component" value="Unassembled WGS sequence"/>
</dbReference>
<feature type="region of interest" description="Disordered" evidence="1">
    <location>
        <begin position="1"/>
        <end position="51"/>
    </location>
</feature>
<dbReference type="EMBL" id="JAEACU010000012">
    <property type="protein sequence ID" value="KAH7513139.1"/>
    <property type="molecule type" value="Genomic_DNA"/>
</dbReference>
<reference evidence="2" key="1">
    <citation type="journal article" date="2021" name="Front. Plant Sci.">
        <title>Chromosome-Scale Genome Assembly for Chinese Sour Jujube and Insights Into Its Genome Evolution and Domestication Signature.</title>
        <authorList>
            <person name="Shen L.-Y."/>
            <person name="Luo H."/>
            <person name="Wang X.-L."/>
            <person name="Wang X.-M."/>
            <person name="Qiu X.-J."/>
            <person name="Liu H."/>
            <person name="Zhou S.-S."/>
            <person name="Jia K.-H."/>
            <person name="Nie S."/>
            <person name="Bao Y.-T."/>
            <person name="Zhang R.-G."/>
            <person name="Yun Q.-Z."/>
            <person name="Chai Y.-H."/>
            <person name="Lu J.-Y."/>
            <person name="Li Y."/>
            <person name="Zhao S.-W."/>
            <person name="Mao J.-F."/>
            <person name="Jia S.-G."/>
            <person name="Mao Y.-M."/>
        </authorList>
    </citation>
    <scope>NUCLEOTIDE SEQUENCE</scope>
    <source>
        <strain evidence="2">AT0</strain>
        <tissue evidence="2">Leaf</tissue>
    </source>
</reference>
<organism evidence="2 3">
    <name type="scientific">Ziziphus jujuba var. spinosa</name>
    <dbReference type="NCBI Taxonomy" id="714518"/>
    <lineage>
        <taxon>Eukaryota</taxon>
        <taxon>Viridiplantae</taxon>
        <taxon>Streptophyta</taxon>
        <taxon>Embryophyta</taxon>
        <taxon>Tracheophyta</taxon>
        <taxon>Spermatophyta</taxon>
        <taxon>Magnoliopsida</taxon>
        <taxon>eudicotyledons</taxon>
        <taxon>Gunneridae</taxon>
        <taxon>Pentapetalae</taxon>
        <taxon>rosids</taxon>
        <taxon>fabids</taxon>
        <taxon>Rosales</taxon>
        <taxon>Rhamnaceae</taxon>
        <taxon>Paliureae</taxon>
        <taxon>Ziziphus</taxon>
    </lineage>
</organism>
<feature type="compositionally biased region" description="Basic and acidic residues" evidence="1">
    <location>
        <begin position="27"/>
        <end position="49"/>
    </location>
</feature>
<evidence type="ECO:0000256" key="1">
    <source>
        <dbReference type="SAM" id="MobiDB-lite"/>
    </source>
</evidence>
<sequence>MVGDKIEGEGAWAPSSGYVPNDVGDGSFRERVNDFGERKGKEQNNDTRSRAAAKLSKRLDDICIALENRNKDDLGCNILEVLSMLHNILGIERGSELFMAATKLFLRKENRQMFVALNDLDLQIDLYMTSSSNDSNSDSEYHDDDSEVEEELLDMIVAGVVLTIDHFIKYYVKEPCRTSFYTGWKFVMEILNDHEDRLFEVVLDVISHMAVDFLKPSAP</sequence>
<proteinExistence type="predicted"/>
<dbReference type="AlphaFoldDB" id="A0A978UEE6"/>
<protein>
    <submittedName>
        <fullName evidence="2">Uncharacterized protein</fullName>
    </submittedName>
</protein>